<evidence type="ECO:0000313" key="8">
    <source>
        <dbReference type="Proteomes" id="UP001388673"/>
    </source>
</evidence>
<dbReference type="Proteomes" id="UP001388673">
    <property type="component" value="Unassembled WGS sequence"/>
</dbReference>
<dbReference type="InterPro" id="IPR016163">
    <property type="entry name" value="Ald_DH_C"/>
</dbReference>
<dbReference type="InterPro" id="IPR016162">
    <property type="entry name" value="Ald_DH_N"/>
</dbReference>
<evidence type="ECO:0008006" key="9">
    <source>
        <dbReference type="Google" id="ProtNLM"/>
    </source>
</evidence>
<accession>A0AAW0YWM9</accession>
<dbReference type="InterPro" id="IPR010357">
    <property type="entry name" value="TXNDC17_dom"/>
</dbReference>
<dbReference type="InterPro" id="IPR016160">
    <property type="entry name" value="Ald_DH_CS_CYS"/>
</dbReference>
<dbReference type="Gene3D" id="3.40.30.10">
    <property type="entry name" value="Glutaredoxin"/>
    <property type="match status" value="1"/>
</dbReference>
<dbReference type="Gene3D" id="3.40.309.10">
    <property type="entry name" value="Aldehyde Dehydrogenase, Chain A, domain 2"/>
    <property type="match status" value="1"/>
</dbReference>
<evidence type="ECO:0000259" key="5">
    <source>
        <dbReference type="Pfam" id="PF00171"/>
    </source>
</evidence>
<dbReference type="Gene3D" id="3.40.605.10">
    <property type="entry name" value="Aldehyde Dehydrogenase, Chain A, domain 1"/>
    <property type="match status" value="1"/>
</dbReference>
<dbReference type="Pfam" id="PF06110">
    <property type="entry name" value="TXD17-like_Trx"/>
    <property type="match status" value="1"/>
</dbReference>
<name>A0AAW0YWM9_9TREE</name>
<dbReference type="SUPFAM" id="SSF52833">
    <property type="entry name" value="Thioredoxin-like"/>
    <property type="match status" value="1"/>
</dbReference>
<dbReference type="AlphaFoldDB" id="A0AAW0YWM9"/>
<protein>
    <recommendedName>
        <fullName evidence="9">Thioredoxin domain-containing protein</fullName>
    </recommendedName>
</protein>
<dbReference type="InterPro" id="IPR029510">
    <property type="entry name" value="Ald_DH_CS_GLU"/>
</dbReference>
<dbReference type="PROSITE" id="PS00070">
    <property type="entry name" value="ALDEHYDE_DEHYDR_CYS"/>
    <property type="match status" value="1"/>
</dbReference>
<dbReference type="SUPFAM" id="SSF53720">
    <property type="entry name" value="ALDH-like"/>
    <property type="match status" value="1"/>
</dbReference>
<dbReference type="InterPro" id="IPR015590">
    <property type="entry name" value="Aldehyde_DH_dom"/>
</dbReference>
<evidence type="ECO:0000259" key="6">
    <source>
        <dbReference type="Pfam" id="PF06110"/>
    </source>
</evidence>
<evidence type="ECO:0000313" key="7">
    <source>
        <dbReference type="EMBL" id="KAK8849768.1"/>
    </source>
</evidence>
<dbReference type="GO" id="GO:0016620">
    <property type="term" value="F:oxidoreductase activity, acting on the aldehyde or oxo group of donors, NAD or NADP as acceptor"/>
    <property type="evidence" value="ECO:0007669"/>
    <property type="project" value="InterPro"/>
</dbReference>
<dbReference type="KEGG" id="kne:92182362"/>
<dbReference type="EMBL" id="JBCAWK010000009">
    <property type="protein sequence ID" value="KAK8849768.1"/>
    <property type="molecule type" value="Genomic_DNA"/>
</dbReference>
<dbReference type="GeneID" id="92182362"/>
<sequence length="693" mass="77264">MTIIETNYPPPDEVVASTKGEPTFLIFFSNVENGQMWCPHCRDVKGIVNAAFEGKSKPKGVITYIGSFAQWKHVPTHPARLKYLVQYVPTIIKLENGREVGRAVKADILDTEKFESFLRNDQKVYQHIDRSPLSSSPQIHPTCNPKRSIDLFSFNPVQRPRYLPTMLSSFDSFFSWLSTLTLGQIWLAIYNPPNKMNLTIALVVISLKMPTYLKRWREWRTSRIVADFKWPVPKEASKSWQGKIITKPNMFSHQNDDSFLPPETGKTGEEREHITCYDPATGYHLLTLPLLSAEEVSAQIAKAHVAHPEWAQTSFAQRISFLRSVKAWVLRDMEGIVRVACRDTGKTEVDAVFGEILTTLSKLDWLINHGEKTLSPQARAGNLLLAHKVSKVHYQPLGTVLALVSWNYSFHNVISPILAALFAGDTIVVKCSEQVAWSSMWFVGGVKACLRACGLDDNAIQLVICLPEVAEKITRNELIRHVTFIGSEPVGKKVAAAAAEIMVPTCIELGGKDPAFILPGTDLNFFASTWMRGAFQSAGQNCIGIELFLVHRSQYDLFIDIMTQRVSALRAGYDVGSLISHTPIPRLESILSSAESSGARILAGGKPFEHPTYAQGAYFEPTLVVDVNMDMDIAKEELFAPVMTVVPYEDVDEAVSWLNKSRFGLGAGVYGKDKNECRKVAKKLECGMVAINE</sequence>
<reference evidence="7 8" key="1">
    <citation type="journal article" date="2024" name="bioRxiv">
        <title>Comparative genomics of Cryptococcus and Kwoniella reveals pathogenesis evolution and contrasting karyotype dynamics via intercentromeric recombination or chromosome fusion.</title>
        <authorList>
            <person name="Coelho M.A."/>
            <person name="David-Palma M."/>
            <person name="Shea T."/>
            <person name="Bowers K."/>
            <person name="McGinley-Smith S."/>
            <person name="Mohammad A.W."/>
            <person name="Gnirke A."/>
            <person name="Yurkov A.M."/>
            <person name="Nowrousian M."/>
            <person name="Sun S."/>
            <person name="Cuomo C.A."/>
            <person name="Heitman J."/>
        </authorList>
    </citation>
    <scope>NUCLEOTIDE SEQUENCE [LARGE SCALE GENOMIC DNA]</scope>
    <source>
        <strain evidence="7 8">CBS 13917</strain>
    </source>
</reference>
<dbReference type="Pfam" id="PF00171">
    <property type="entry name" value="Aldedh"/>
    <property type="match status" value="1"/>
</dbReference>
<dbReference type="InterPro" id="IPR016161">
    <property type="entry name" value="Ald_DH/histidinol_DH"/>
</dbReference>
<feature type="active site" evidence="3">
    <location>
        <position position="508"/>
    </location>
</feature>
<comment type="similarity">
    <text evidence="1 4">Belongs to the aldehyde dehydrogenase family.</text>
</comment>
<dbReference type="PANTHER" id="PTHR11699">
    <property type="entry name" value="ALDEHYDE DEHYDROGENASE-RELATED"/>
    <property type="match status" value="1"/>
</dbReference>
<proteinExistence type="inferred from homology"/>
<keyword evidence="8" id="KW-1185">Reference proteome</keyword>
<feature type="domain" description="Thioredoxin" evidence="6">
    <location>
        <begin position="19"/>
        <end position="97"/>
    </location>
</feature>
<dbReference type="RefSeq" id="XP_066801656.1">
    <property type="nucleotide sequence ID" value="XM_066948197.1"/>
</dbReference>
<comment type="caution">
    <text evidence="7">The sequence shown here is derived from an EMBL/GenBank/DDBJ whole genome shotgun (WGS) entry which is preliminary data.</text>
</comment>
<evidence type="ECO:0000256" key="3">
    <source>
        <dbReference type="PROSITE-ProRule" id="PRU10007"/>
    </source>
</evidence>
<dbReference type="InterPro" id="IPR036249">
    <property type="entry name" value="Thioredoxin-like_sf"/>
</dbReference>
<evidence type="ECO:0000256" key="4">
    <source>
        <dbReference type="RuleBase" id="RU003345"/>
    </source>
</evidence>
<evidence type="ECO:0000256" key="2">
    <source>
        <dbReference type="ARBA" id="ARBA00023002"/>
    </source>
</evidence>
<feature type="domain" description="Aldehyde dehydrogenase" evidence="5">
    <location>
        <begin position="270"/>
        <end position="693"/>
    </location>
</feature>
<dbReference type="PROSITE" id="PS00687">
    <property type="entry name" value="ALDEHYDE_DEHYDR_GLU"/>
    <property type="match status" value="1"/>
</dbReference>
<keyword evidence="2 4" id="KW-0560">Oxidoreductase</keyword>
<evidence type="ECO:0000256" key="1">
    <source>
        <dbReference type="ARBA" id="ARBA00009986"/>
    </source>
</evidence>
<organism evidence="7 8">
    <name type="scientific">Kwoniella newhampshirensis</name>
    <dbReference type="NCBI Taxonomy" id="1651941"/>
    <lineage>
        <taxon>Eukaryota</taxon>
        <taxon>Fungi</taxon>
        <taxon>Dikarya</taxon>
        <taxon>Basidiomycota</taxon>
        <taxon>Agaricomycotina</taxon>
        <taxon>Tremellomycetes</taxon>
        <taxon>Tremellales</taxon>
        <taxon>Cryptococcaceae</taxon>
        <taxon>Kwoniella</taxon>
    </lineage>
</organism>
<gene>
    <name evidence="7" type="ORF">IAR55_005104</name>
</gene>